<evidence type="ECO:0000259" key="6">
    <source>
        <dbReference type="PROSITE" id="PS50931"/>
    </source>
</evidence>
<dbReference type="Proteomes" id="UP001156905">
    <property type="component" value="Unassembled WGS sequence"/>
</dbReference>
<reference evidence="8" key="1">
    <citation type="journal article" date="2019" name="Int. J. Syst. Evol. Microbiol.">
        <title>The Global Catalogue of Microorganisms (GCM) 10K type strain sequencing project: providing services to taxonomists for standard genome sequencing and annotation.</title>
        <authorList>
            <consortium name="The Broad Institute Genomics Platform"/>
            <consortium name="The Broad Institute Genome Sequencing Center for Infectious Disease"/>
            <person name="Wu L."/>
            <person name="Ma J."/>
        </authorList>
    </citation>
    <scope>NUCLEOTIDE SEQUENCE [LARGE SCALE GENOMIC DNA]</scope>
    <source>
        <strain evidence="8">NBRC 102520</strain>
    </source>
</reference>
<keyword evidence="8" id="KW-1185">Reference proteome</keyword>
<proteinExistence type="inferred from homology"/>
<evidence type="ECO:0000256" key="2">
    <source>
        <dbReference type="ARBA" id="ARBA00009437"/>
    </source>
</evidence>
<feature type="domain" description="HTH lysR-type" evidence="6">
    <location>
        <begin position="6"/>
        <end position="63"/>
    </location>
</feature>
<evidence type="ECO:0000256" key="1">
    <source>
        <dbReference type="ARBA" id="ARBA00003502"/>
    </source>
</evidence>
<dbReference type="InterPro" id="IPR000847">
    <property type="entry name" value="LysR_HTH_N"/>
</dbReference>
<evidence type="ECO:0000256" key="5">
    <source>
        <dbReference type="ARBA" id="ARBA00023163"/>
    </source>
</evidence>
<keyword evidence="3" id="KW-0805">Transcription regulation</keyword>
<dbReference type="SUPFAM" id="SSF53850">
    <property type="entry name" value="Periplasmic binding protein-like II"/>
    <property type="match status" value="1"/>
</dbReference>
<evidence type="ECO:0000313" key="8">
    <source>
        <dbReference type="Proteomes" id="UP001156905"/>
    </source>
</evidence>
<keyword evidence="5" id="KW-0804">Transcription</keyword>
<dbReference type="Gene3D" id="1.10.10.10">
    <property type="entry name" value="Winged helix-like DNA-binding domain superfamily/Winged helix DNA-binding domain"/>
    <property type="match status" value="1"/>
</dbReference>
<comment type="caution">
    <text evidence="7">The sequence shown here is derived from an EMBL/GenBank/DDBJ whole genome shotgun (WGS) entry which is preliminary data.</text>
</comment>
<dbReference type="Gene3D" id="3.40.190.10">
    <property type="entry name" value="Periplasmic binding protein-like II"/>
    <property type="match status" value="2"/>
</dbReference>
<dbReference type="RefSeq" id="WP_284267899.1">
    <property type="nucleotide sequence ID" value="NZ_BSOW01000013.1"/>
</dbReference>
<evidence type="ECO:0000256" key="4">
    <source>
        <dbReference type="ARBA" id="ARBA00023125"/>
    </source>
</evidence>
<evidence type="ECO:0000313" key="7">
    <source>
        <dbReference type="EMBL" id="GLR87195.1"/>
    </source>
</evidence>
<dbReference type="PANTHER" id="PTHR30537:SF74">
    <property type="entry name" value="HTH-TYPE TRANSCRIPTIONAL REGULATOR TRPI"/>
    <property type="match status" value="1"/>
</dbReference>
<gene>
    <name evidence="7" type="ORF">GCM10007857_39060</name>
</gene>
<dbReference type="InterPro" id="IPR036388">
    <property type="entry name" value="WH-like_DNA-bd_sf"/>
</dbReference>
<accession>A0ABQ6B0H1</accession>
<comment type="function">
    <text evidence="1">NodD regulates the expression of the nodABCFE genes which encode other nodulation proteins. NodD is also a negative regulator of its own expression. Binds flavonoids as inducers.</text>
</comment>
<dbReference type="PROSITE" id="PS50931">
    <property type="entry name" value="HTH_LYSR"/>
    <property type="match status" value="1"/>
</dbReference>
<dbReference type="PANTHER" id="PTHR30537">
    <property type="entry name" value="HTH-TYPE TRANSCRIPTIONAL REGULATOR"/>
    <property type="match status" value="1"/>
</dbReference>
<dbReference type="InterPro" id="IPR005119">
    <property type="entry name" value="LysR_subst-bd"/>
</dbReference>
<dbReference type="Pfam" id="PF03466">
    <property type="entry name" value="LysR_substrate"/>
    <property type="match status" value="1"/>
</dbReference>
<dbReference type="InterPro" id="IPR036390">
    <property type="entry name" value="WH_DNA-bd_sf"/>
</dbReference>
<dbReference type="CDD" id="cd08432">
    <property type="entry name" value="PBP2_GcdR_TrpI_HvrB_AmpR_like"/>
    <property type="match status" value="1"/>
</dbReference>
<keyword evidence="4" id="KW-0238">DNA-binding</keyword>
<name>A0ABQ6B0H1_9BRAD</name>
<dbReference type="SUPFAM" id="SSF46785">
    <property type="entry name" value="Winged helix' DNA-binding domain"/>
    <property type="match status" value="1"/>
</dbReference>
<protein>
    <submittedName>
        <fullName evidence="7">Transcriptional regulator</fullName>
    </submittedName>
</protein>
<dbReference type="InterPro" id="IPR058163">
    <property type="entry name" value="LysR-type_TF_proteobact-type"/>
</dbReference>
<dbReference type="EMBL" id="BSOW01000013">
    <property type="protein sequence ID" value="GLR87195.1"/>
    <property type="molecule type" value="Genomic_DNA"/>
</dbReference>
<organism evidence="7 8">
    <name type="scientific">Bradyrhizobium iriomotense</name>
    <dbReference type="NCBI Taxonomy" id="441950"/>
    <lineage>
        <taxon>Bacteria</taxon>
        <taxon>Pseudomonadati</taxon>
        <taxon>Pseudomonadota</taxon>
        <taxon>Alphaproteobacteria</taxon>
        <taxon>Hyphomicrobiales</taxon>
        <taxon>Nitrobacteraceae</taxon>
        <taxon>Bradyrhizobium</taxon>
    </lineage>
</organism>
<evidence type="ECO:0000256" key="3">
    <source>
        <dbReference type="ARBA" id="ARBA00023015"/>
    </source>
</evidence>
<dbReference type="PRINTS" id="PR00039">
    <property type="entry name" value="HTHLYSR"/>
</dbReference>
<sequence length="297" mass="33122">MTARLPSLNGLRAFEAAARHLSFTLAATELNVTQTAISHQIRRLEEELGIRLFVRQNRALSLTPEARDYLPGVRAAFNDLRLATDRLLRKDDDKVLTVSTIASLAAKWLLPRLTNFQEQHPGIDVRLTTSTSLVDFQRDNVDAAIRYGRGQWPGVRAEWLMRDELFPVCSPSLLRGDKPLRTPQDLKDHVLLHTNDGDDWRLWLTAAGLSTSISKQPGITFDMTLMTVQAAIDGMGVAMGRTTYVQDDIAKGRLVVPFRIALPADAGFYLVAPDGRRQAPKLLAFRDWLIAAAQNKA</sequence>
<dbReference type="NCBIfam" id="NF008352">
    <property type="entry name" value="PRK11139.1"/>
    <property type="match status" value="1"/>
</dbReference>
<comment type="similarity">
    <text evidence="2">Belongs to the LysR transcriptional regulatory family.</text>
</comment>
<dbReference type="Pfam" id="PF00126">
    <property type="entry name" value="HTH_1"/>
    <property type="match status" value="1"/>
</dbReference>